<keyword evidence="4 5" id="KW-0472">Membrane</keyword>
<proteinExistence type="predicted"/>
<dbReference type="Pfam" id="PF00092">
    <property type="entry name" value="VWA"/>
    <property type="match status" value="1"/>
</dbReference>
<evidence type="ECO:0000256" key="2">
    <source>
        <dbReference type="ARBA" id="ARBA00022692"/>
    </source>
</evidence>
<evidence type="ECO:0000256" key="5">
    <source>
        <dbReference type="SAM" id="Phobius"/>
    </source>
</evidence>
<feature type="transmembrane region" description="Helical" evidence="5">
    <location>
        <begin position="6"/>
        <end position="26"/>
    </location>
</feature>
<evidence type="ECO:0000313" key="7">
    <source>
        <dbReference type="EMBL" id="MBD3323666.1"/>
    </source>
</evidence>
<accession>A0A9D5JU10</accession>
<dbReference type="InterPro" id="IPR050768">
    <property type="entry name" value="UPF0353/GerABKA_families"/>
</dbReference>
<dbReference type="InterPro" id="IPR024163">
    <property type="entry name" value="Aerotolerance_reg_N"/>
</dbReference>
<dbReference type="EMBL" id="WJJP01000115">
    <property type="protein sequence ID" value="MBD3323666.1"/>
    <property type="molecule type" value="Genomic_DNA"/>
</dbReference>
<dbReference type="Pfam" id="PF07584">
    <property type="entry name" value="BatA"/>
    <property type="match status" value="1"/>
</dbReference>
<comment type="caution">
    <text evidence="7">The sequence shown here is derived from an EMBL/GenBank/DDBJ whole genome shotgun (WGS) entry which is preliminary data.</text>
</comment>
<dbReference type="InterPro" id="IPR036465">
    <property type="entry name" value="vWFA_dom_sf"/>
</dbReference>
<evidence type="ECO:0000256" key="4">
    <source>
        <dbReference type="ARBA" id="ARBA00023136"/>
    </source>
</evidence>
<keyword evidence="2 5" id="KW-0812">Transmembrane</keyword>
<dbReference type="PROSITE" id="PS50234">
    <property type="entry name" value="VWFA"/>
    <property type="match status" value="1"/>
</dbReference>
<gene>
    <name evidence="7" type="ORF">GF339_03720</name>
</gene>
<organism evidence="7 8">
    <name type="scientific">candidate division KSB3 bacterium</name>
    <dbReference type="NCBI Taxonomy" id="2044937"/>
    <lineage>
        <taxon>Bacteria</taxon>
        <taxon>candidate division KSB3</taxon>
    </lineage>
</organism>
<dbReference type="PANTHER" id="PTHR22550">
    <property type="entry name" value="SPORE GERMINATION PROTEIN"/>
    <property type="match status" value="1"/>
</dbReference>
<keyword evidence="1" id="KW-1003">Cell membrane</keyword>
<dbReference type="SUPFAM" id="SSF53300">
    <property type="entry name" value="vWA-like"/>
    <property type="match status" value="1"/>
</dbReference>
<feature type="transmembrane region" description="Helical" evidence="5">
    <location>
        <begin position="58"/>
        <end position="77"/>
    </location>
</feature>
<evidence type="ECO:0000256" key="1">
    <source>
        <dbReference type="ARBA" id="ARBA00022475"/>
    </source>
</evidence>
<protein>
    <submittedName>
        <fullName evidence="7">VWA domain-containing protein</fullName>
    </submittedName>
</protein>
<dbReference type="AlphaFoldDB" id="A0A9D5JU10"/>
<dbReference type="Proteomes" id="UP000649604">
    <property type="component" value="Unassembled WGS sequence"/>
</dbReference>
<dbReference type="InterPro" id="IPR002035">
    <property type="entry name" value="VWF_A"/>
</dbReference>
<feature type="domain" description="VWFA" evidence="6">
    <location>
        <begin position="90"/>
        <end position="291"/>
    </location>
</feature>
<dbReference type="Gene3D" id="3.40.50.410">
    <property type="entry name" value="von Willebrand factor, type A domain"/>
    <property type="match status" value="1"/>
</dbReference>
<keyword evidence="3 5" id="KW-1133">Transmembrane helix</keyword>
<dbReference type="SMART" id="SM00327">
    <property type="entry name" value="VWA"/>
    <property type="match status" value="1"/>
</dbReference>
<evidence type="ECO:0000256" key="3">
    <source>
        <dbReference type="ARBA" id="ARBA00022989"/>
    </source>
</evidence>
<evidence type="ECO:0000313" key="8">
    <source>
        <dbReference type="Proteomes" id="UP000649604"/>
    </source>
</evidence>
<reference evidence="7" key="1">
    <citation type="submission" date="2019-11" db="EMBL/GenBank/DDBJ databases">
        <title>Microbial mats filling the niche in hypersaline microbial mats.</title>
        <authorList>
            <person name="Wong H.L."/>
            <person name="Macleod F.I."/>
            <person name="White R.A. III"/>
            <person name="Burns B.P."/>
        </authorList>
    </citation>
    <scope>NUCLEOTIDE SEQUENCE</scope>
    <source>
        <strain evidence="7">Rbin_158</strain>
    </source>
</reference>
<name>A0A9D5JU10_9BACT</name>
<evidence type="ECO:0000259" key="6">
    <source>
        <dbReference type="PROSITE" id="PS50234"/>
    </source>
</evidence>
<dbReference type="PANTHER" id="PTHR22550:SF5">
    <property type="entry name" value="LEUCINE ZIPPER PROTEIN 4"/>
    <property type="match status" value="1"/>
</dbReference>
<sequence>MRFAYPVYLHFLWLIPLFVLLVFWAAKARQRSLDRFGDKALVAKLSASVSRRRQKLKLVLLLLTVLLLCLAIARPQLGTHAVPVKAEGIELVFALDVSLSMLAEDMTPNRLTRAKQEISALLDKLRGDRVGIVVFAGTSFIQCPLTFDYSAVKLFLDAVDTTSISVPGTAIADALRTSLRAFENSPVESSNVIILLTDGESHTGDPLSVAEDAEKQGVKIYTIGIGSEQGELIPIRDEQGNLQEYKKDREGNVVMTKLDQLALEKIAVLTDGQFYRVSSGGIELEKVYADISQMEKTLQETRLVTHYEEQYQYFLALALILLLAETFLTDRRTVSKSWQGRFR</sequence>